<protein>
    <recommendedName>
        <fullName evidence="3">RING-type E3 ubiquitin transferase</fullName>
        <ecNumber evidence="3">2.3.2.27</ecNumber>
    </recommendedName>
</protein>
<dbReference type="Gene3D" id="1.25.10.10">
    <property type="entry name" value="Leucine-rich Repeat Variant"/>
    <property type="match status" value="2"/>
</dbReference>
<comment type="pathway">
    <text evidence="2">Protein modification; protein ubiquitination.</text>
</comment>
<dbReference type="GO" id="GO:0061630">
    <property type="term" value="F:ubiquitin protein ligase activity"/>
    <property type="evidence" value="ECO:0007669"/>
    <property type="project" value="UniProtKB-EC"/>
</dbReference>
<evidence type="ECO:0000256" key="6">
    <source>
        <dbReference type="ARBA" id="ARBA00022786"/>
    </source>
</evidence>
<dbReference type="InterPro" id="IPR011989">
    <property type="entry name" value="ARM-like"/>
</dbReference>
<dbReference type="Proteomes" id="UP000636800">
    <property type="component" value="Chromosome 2"/>
</dbReference>
<dbReference type="Gene3D" id="3.30.40.10">
    <property type="entry name" value="Zinc/RING finger domain, C3HC4 (zinc finger)"/>
    <property type="match status" value="1"/>
</dbReference>
<reference evidence="9 10" key="1">
    <citation type="journal article" date="2020" name="Nat. Food">
        <title>A phased Vanilla planifolia genome enables genetic improvement of flavour and production.</title>
        <authorList>
            <person name="Hasing T."/>
            <person name="Tang H."/>
            <person name="Brym M."/>
            <person name="Khazi F."/>
            <person name="Huang T."/>
            <person name="Chambers A.H."/>
        </authorList>
    </citation>
    <scope>NUCLEOTIDE SEQUENCE [LARGE SCALE GENOMIC DNA]</scope>
    <source>
        <tissue evidence="9">Leaf</tissue>
    </source>
</reference>
<dbReference type="InterPro" id="IPR045210">
    <property type="entry name" value="RING-Ubox_PUB"/>
</dbReference>
<feature type="region of interest" description="Disordered" evidence="7">
    <location>
        <begin position="154"/>
        <end position="175"/>
    </location>
</feature>
<evidence type="ECO:0000256" key="7">
    <source>
        <dbReference type="SAM" id="MobiDB-lite"/>
    </source>
</evidence>
<comment type="caution">
    <text evidence="9">The sequence shown here is derived from an EMBL/GenBank/DDBJ whole genome shotgun (WGS) entry which is preliminary data.</text>
</comment>
<dbReference type="InterPro" id="IPR013083">
    <property type="entry name" value="Znf_RING/FYVE/PHD"/>
</dbReference>
<evidence type="ECO:0000313" key="10">
    <source>
        <dbReference type="Proteomes" id="UP000636800"/>
    </source>
</evidence>
<dbReference type="PANTHER" id="PTHR23315">
    <property type="entry name" value="U BOX DOMAIN-CONTAINING"/>
    <property type="match status" value="1"/>
</dbReference>
<dbReference type="PANTHER" id="PTHR23315:SF284">
    <property type="entry name" value="U-BOX DOMAIN-CONTAINING PROTEIN 7"/>
    <property type="match status" value="1"/>
</dbReference>
<evidence type="ECO:0000256" key="3">
    <source>
        <dbReference type="ARBA" id="ARBA00012483"/>
    </source>
</evidence>
<evidence type="ECO:0000256" key="1">
    <source>
        <dbReference type="ARBA" id="ARBA00000900"/>
    </source>
</evidence>
<comment type="catalytic activity">
    <reaction evidence="1">
        <text>S-ubiquitinyl-[E2 ubiquitin-conjugating enzyme]-L-cysteine + [acceptor protein]-L-lysine = [E2 ubiquitin-conjugating enzyme]-L-cysteine + N(6)-ubiquitinyl-[acceptor protein]-L-lysine.</text>
        <dbReference type="EC" id="2.3.2.27"/>
    </reaction>
</comment>
<gene>
    <name evidence="9" type="ORF">HPP92_006200</name>
</gene>
<evidence type="ECO:0000256" key="5">
    <source>
        <dbReference type="ARBA" id="ARBA00022737"/>
    </source>
</evidence>
<keyword evidence="6" id="KW-0833">Ubl conjugation pathway</keyword>
<dbReference type="CDD" id="cd16664">
    <property type="entry name" value="RING-Ubox_PUB"/>
    <property type="match status" value="1"/>
</dbReference>
<name>A0A835VBN6_VANPL</name>
<evidence type="ECO:0000259" key="8">
    <source>
        <dbReference type="PROSITE" id="PS51698"/>
    </source>
</evidence>
<dbReference type="InterPro" id="IPR000225">
    <property type="entry name" value="Armadillo"/>
</dbReference>
<accession>A0A835VBN6</accession>
<organism evidence="9 10">
    <name type="scientific">Vanilla planifolia</name>
    <name type="common">Vanilla</name>
    <dbReference type="NCBI Taxonomy" id="51239"/>
    <lineage>
        <taxon>Eukaryota</taxon>
        <taxon>Viridiplantae</taxon>
        <taxon>Streptophyta</taxon>
        <taxon>Embryophyta</taxon>
        <taxon>Tracheophyta</taxon>
        <taxon>Spermatophyta</taxon>
        <taxon>Magnoliopsida</taxon>
        <taxon>Liliopsida</taxon>
        <taxon>Asparagales</taxon>
        <taxon>Orchidaceae</taxon>
        <taxon>Vanilloideae</taxon>
        <taxon>Vanilleae</taxon>
        <taxon>Vanilla</taxon>
    </lineage>
</organism>
<proteinExistence type="predicted"/>
<evidence type="ECO:0000313" key="9">
    <source>
        <dbReference type="EMBL" id="KAG0492802.1"/>
    </source>
</evidence>
<feature type="domain" description="U-box" evidence="8">
    <location>
        <begin position="206"/>
        <end position="280"/>
    </location>
</feature>
<keyword evidence="10" id="KW-1185">Reference proteome</keyword>
<dbReference type="SMART" id="SM00185">
    <property type="entry name" value="ARM"/>
    <property type="match status" value="3"/>
</dbReference>
<sequence length="615" mass="67573">MDAADIEGESVCRYNGDSILMKFEKSRCALLESLRNVQEIVPQAIGSQVRESLGELEGMVFVLDQVEKKVGEEVISWLQKENEDSIRNDGVELEVFHHVVLKLGIASPRAALTERRALKKLLQRARAEEDERKESIAAYLLHVTRKYSKLFRTEVPDDSDSPGSNPCSPTVLGSPDGINHVLRRQLSRLASFNLKQEVKQPRDAPTPPEELKCPITLQLMYEPVIISSGQTYERVCIEKWFNDGHDTCPKTQRRLPHLSLTPNFGLKGMIASWCEQNGVPVPNGPPILDQSFFGPSLPEVDSNNSVKMSTSLLEVMKPLRNLLKTILAPQDDDEARMWMGAHGFAEALIQFLKSASAEKDEKSQEVCALALFNLAVNNNRYDLVQDLAIVYLLMMSSCRNKEMILSAGAISLLENMISNPVTCESATALCLNLSCLDQAKPVIGSSGAVPFLVELLRPYSSHGVSCKHDALFCLFNLSTDAPTAGRLIEAGVVDGLHSLLCDPTAPTEKVLAVLANVASCPSGNKRIASTPGMLNSITAALEEEQASVREQALSCLLLLCEGDEKCSRTVLQEGEQRHRETSPVRLHVGVEPVVVVAEGKEVEKPLGKSRSTRID</sequence>
<dbReference type="SUPFAM" id="SSF48371">
    <property type="entry name" value="ARM repeat"/>
    <property type="match status" value="1"/>
</dbReference>
<keyword evidence="4" id="KW-0808">Transferase</keyword>
<dbReference type="EMBL" id="JADCNL010000002">
    <property type="protein sequence ID" value="KAG0492802.1"/>
    <property type="molecule type" value="Genomic_DNA"/>
</dbReference>
<evidence type="ECO:0000256" key="2">
    <source>
        <dbReference type="ARBA" id="ARBA00004906"/>
    </source>
</evidence>
<dbReference type="GO" id="GO:0016567">
    <property type="term" value="P:protein ubiquitination"/>
    <property type="evidence" value="ECO:0007669"/>
    <property type="project" value="UniProtKB-UniPathway"/>
</dbReference>
<dbReference type="SMART" id="SM00504">
    <property type="entry name" value="Ubox"/>
    <property type="match status" value="1"/>
</dbReference>
<dbReference type="PROSITE" id="PS51698">
    <property type="entry name" value="U_BOX"/>
    <property type="match status" value="1"/>
</dbReference>
<keyword evidence="5" id="KW-0677">Repeat</keyword>
<dbReference type="SUPFAM" id="SSF57850">
    <property type="entry name" value="RING/U-box"/>
    <property type="match status" value="1"/>
</dbReference>
<dbReference type="UniPathway" id="UPA00143"/>
<dbReference type="Pfam" id="PF04564">
    <property type="entry name" value="U-box"/>
    <property type="match status" value="1"/>
</dbReference>
<dbReference type="FunFam" id="3.30.40.10:FF:000114">
    <property type="entry name" value="RING-type E3 ubiquitin transferase"/>
    <property type="match status" value="1"/>
</dbReference>
<dbReference type="EC" id="2.3.2.27" evidence="3"/>
<dbReference type="InterPro" id="IPR016024">
    <property type="entry name" value="ARM-type_fold"/>
</dbReference>
<dbReference type="InterPro" id="IPR003613">
    <property type="entry name" value="Ubox_domain"/>
</dbReference>
<dbReference type="AlphaFoldDB" id="A0A835VBN6"/>
<evidence type="ECO:0000256" key="4">
    <source>
        <dbReference type="ARBA" id="ARBA00022679"/>
    </source>
</evidence>